<sequence length="267" mass="28541">MARKPSPVVQTVKSVKSYEAVATIESDVTAETIETTNETIVEHHKTFVCGLENDTETIFSSNETIYNGSSIMSQETMDDDSNIETLTIILESKFVHSATPRQQSSCGSFNSSLSPAASTISASSTSSTSNTSVSTDTVPAPNCKTFGQDMYYAKPLPIPAAAPTTATAASVMYMSSNSVKSRPNSPKRVRSLMKPFVSSTANTMKINPTIGSSSAPSSSSPPPSSRMTYSGSHPYAPHRSMSTRSRSGSHATSVHNQKNIFIDKKRT</sequence>
<keyword evidence="2" id="KW-1185">Reference proteome</keyword>
<evidence type="ECO:0000313" key="2">
    <source>
        <dbReference type="Proteomes" id="UP001165101"/>
    </source>
</evidence>
<dbReference type="EMBL" id="BSXV01004779">
    <property type="protein sequence ID" value="GMF01203.1"/>
    <property type="molecule type" value="Genomic_DNA"/>
</dbReference>
<comment type="caution">
    <text evidence="1">The sequence shown here is derived from an EMBL/GenBank/DDBJ whole genome shotgun (WGS) entry which is preliminary data.</text>
</comment>
<organism evidence="1 2">
    <name type="scientific">Candida boidinii</name>
    <name type="common">Yeast</name>
    <dbReference type="NCBI Taxonomy" id="5477"/>
    <lineage>
        <taxon>Eukaryota</taxon>
        <taxon>Fungi</taxon>
        <taxon>Dikarya</taxon>
        <taxon>Ascomycota</taxon>
        <taxon>Saccharomycotina</taxon>
        <taxon>Pichiomycetes</taxon>
        <taxon>Pichiales</taxon>
        <taxon>Pichiaceae</taxon>
        <taxon>Ogataea</taxon>
        <taxon>Ogataea/Candida clade</taxon>
    </lineage>
</organism>
<name>A0ACB5U4A3_CANBO</name>
<accession>A0ACB5U4A3</accession>
<proteinExistence type="predicted"/>
<dbReference type="Proteomes" id="UP001165101">
    <property type="component" value="Unassembled WGS sequence"/>
</dbReference>
<protein>
    <submittedName>
        <fullName evidence="1">Unnamed protein product</fullName>
    </submittedName>
</protein>
<reference evidence="1" key="1">
    <citation type="submission" date="2023-04" db="EMBL/GenBank/DDBJ databases">
        <title>Candida boidinii NBRC 1967.</title>
        <authorList>
            <person name="Ichikawa N."/>
            <person name="Sato H."/>
            <person name="Tonouchi N."/>
        </authorList>
    </citation>
    <scope>NUCLEOTIDE SEQUENCE</scope>
    <source>
        <strain evidence="1">NBRC 1967</strain>
    </source>
</reference>
<gene>
    <name evidence="1" type="ORF">Cboi01_000577800</name>
</gene>
<evidence type="ECO:0000313" key="1">
    <source>
        <dbReference type="EMBL" id="GMF01203.1"/>
    </source>
</evidence>